<dbReference type="RefSeq" id="WP_150032717.1">
    <property type="nucleotide sequence ID" value="NZ_VWSH01000002.1"/>
</dbReference>
<dbReference type="PANTHER" id="PTHR10900:SF77">
    <property type="entry name" value="FI19380P1"/>
    <property type="match status" value="1"/>
</dbReference>
<feature type="chain" id="PRO_5024379468" description="FAS1 domain-containing protein" evidence="1">
    <location>
        <begin position="23"/>
        <end position="210"/>
    </location>
</feature>
<organism evidence="3 4">
    <name type="scientific">Taibaiella lutea</name>
    <dbReference type="NCBI Taxonomy" id="2608001"/>
    <lineage>
        <taxon>Bacteria</taxon>
        <taxon>Pseudomonadati</taxon>
        <taxon>Bacteroidota</taxon>
        <taxon>Chitinophagia</taxon>
        <taxon>Chitinophagales</taxon>
        <taxon>Chitinophagaceae</taxon>
        <taxon>Taibaiella</taxon>
    </lineage>
</organism>
<keyword evidence="4" id="KW-1185">Reference proteome</keyword>
<protein>
    <recommendedName>
        <fullName evidence="2">FAS1 domain-containing protein</fullName>
    </recommendedName>
</protein>
<reference evidence="3 4" key="1">
    <citation type="submission" date="2019-09" db="EMBL/GenBank/DDBJ databases">
        <title>Genome sequence and assembly of Taibaiella sp.</title>
        <authorList>
            <person name="Chhetri G."/>
        </authorList>
    </citation>
    <scope>NUCLEOTIDE SEQUENCE [LARGE SCALE GENOMIC DNA]</scope>
    <source>
        <strain evidence="3 4">KVB11</strain>
    </source>
</reference>
<dbReference type="SUPFAM" id="SSF82153">
    <property type="entry name" value="FAS1 domain"/>
    <property type="match status" value="1"/>
</dbReference>
<evidence type="ECO:0000313" key="4">
    <source>
        <dbReference type="Proteomes" id="UP000323632"/>
    </source>
</evidence>
<dbReference type="InterPro" id="IPR050904">
    <property type="entry name" value="Adhesion/Biosynth-related"/>
</dbReference>
<keyword evidence="1" id="KW-0732">Signal</keyword>
<dbReference type="EMBL" id="VWSH01000002">
    <property type="protein sequence ID" value="KAA5535039.1"/>
    <property type="molecule type" value="Genomic_DNA"/>
</dbReference>
<feature type="domain" description="FAS1" evidence="2">
    <location>
        <begin position="64"/>
        <end position="208"/>
    </location>
</feature>
<dbReference type="Gene3D" id="2.30.180.10">
    <property type="entry name" value="FAS1 domain"/>
    <property type="match status" value="1"/>
</dbReference>
<comment type="caution">
    <text evidence="3">The sequence shown here is derived from an EMBL/GenBank/DDBJ whole genome shotgun (WGS) entry which is preliminary data.</text>
</comment>
<dbReference type="InterPro" id="IPR000782">
    <property type="entry name" value="FAS1_domain"/>
</dbReference>
<evidence type="ECO:0000313" key="3">
    <source>
        <dbReference type="EMBL" id="KAA5535039.1"/>
    </source>
</evidence>
<dbReference type="PROSITE" id="PS50213">
    <property type="entry name" value="FAS1"/>
    <property type="match status" value="1"/>
</dbReference>
<evidence type="ECO:0000256" key="1">
    <source>
        <dbReference type="SAM" id="SignalP"/>
    </source>
</evidence>
<evidence type="ECO:0000259" key="2">
    <source>
        <dbReference type="PROSITE" id="PS50213"/>
    </source>
</evidence>
<accession>A0A5M6CPI9</accession>
<feature type="signal peptide" evidence="1">
    <location>
        <begin position="1"/>
        <end position="22"/>
    </location>
</feature>
<name>A0A5M6CPI9_9BACT</name>
<proteinExistence type="predicted"/>
<dbReference type="PANTHER" id="PTHR10900">
    <property type="entry name" value="PERIOSTIN-RELATED"/>
    <property type="match status" value="1"/>
</dbReference>
<dbReference type="Proteomes" id="UP000323632">
    <property type="component" value="Unassembled WGS sequence"/>
</dbReference>
<dbReference type="Pfam" id="PF02469">
    <property type="entry name" value="Fasciclin"/>
    <property type="match status" value="1"/>
</dbReference>
<sequence length="210" mass="22919">MKHLKICAMIFALLQTTNIVIAQTSSTKTTVKTITQTETTITDADTTVKVTEKYVRPAVPVVAPSIMKYLVNAYPEYTVLVKAINAIEMNATFEANGPVTVFAPRNRAFSNIRTSNINKMLKPEMRDSLKGILTYMIVAGNWKTEDLTQKIKEGGGSYSLPTVGGTGNLNFVLNGDVVFIKDNRGNQFALGKPVTTGTGIIYPVDKLLLP</sequence>
<gene>
    <name evidence="3" type="ORF">F0919_10610</name>
</gene>
<dbReference type="InterPro" id="IPR036378">
    <property type="entry name" value="FAS1_dom_sf"/>
</dbReference>
<dbReference type="AlphaFoldDB" id="A0A5M6CPI9"/>